<dbReference type="AlphaFoldDB" id="A0AAE3M6K2"/>
<sequence length="159" mass="18221">MKYLKKLKLKFIELLSAELSIHKIALSFAIGIVLGTIPFFLGVNIYLSIFFAWRLKLNHVLVQLITNVVYPLQLLLFIPFIKYGTLLLSNDEIYFSTSYILALFKENTLGAIVVLGAWNIYGLLLWIITSLISIPVLYIISKTLIKKLKFIPQPINSFR</sequence>
<feature type="transmembrane region" description="Helical" evidence="1">
    <location>
        <begin position="59"/>
        <end position="81"/>
    </location>
</feature>
<keyword evidence="1" id="KW-0472">Membrane</keyword>
<gene>
    <name evidence="3" type="ORF">OM075_17315</name>
</gene>
<feature type="domain" description="DUF2062" evidence="2">
    <location>
        <begin position="7"/>
        <end position="147"/>
    </location>
</feature>
<proteinExistence type="predicted"/>
<dbReference type="Proteomes" id="UP001209229">
    <property type="component" value="Unassembled WGS sequence"/>
</dbReference>
<feature type="transmembrane region" description="Helical" evidence="1">
    <location>
        <begin position="24"/>
        <end position="53"/>
    </location>
</feature>
<accession>A0AAE3M6K2</accession>
<name>A0AAE3M6K2_9BACT</name>
<keyword evidence="1" id="KW-0812">Transmembrane</keyword>
<protein>
    <submittedName>
        <fullName evidence="3">DUF2062 domain-containing protein</fullName>
    </submittedName>
</protein>
<dbReference type="EMBL" id="JAPDPJ010000047">
    <property type="protein sequence ID" value="MCW3788231.1"/>
    <property type="molecule type" value="Genomic_DNA"/>
</dbReference>
<dbReference type="InterPro" id="IPR018639">
    <property type="entry name" value="DUF2062"/>
</dbReference>
<evidence type="ECO:0000313" key="4">
    <source>
        <dbReference type="Proteomes" id="UP001209229"/>
    </source>
</evidence>
<feature type="transmembrane region" description="Helical" evidence="1">
    <location>
        <begin position="120"/>
        <end position="140"/>
    </location>
</feature>
<dbReference type="Pfam" id="PF09835">
    <property type="entry name" value="DUF2062"/>
    <property type="match status" value="1"/>
</dbReference>
<evidence type="ECO:0000256" key="1">
    <source>
        <dbReference type="SAM" id="Phobius"/>
    </source>
</evidence>
<organism evidence="3 4">
    <name type="scientific">Plebeiibacterium sediminum</name>
    <dbReference type="NCBI Taxonomy" id="2992112"/>
    <lineage>
        <taxon>Bacteria</taxon>
        <taxon>Pseudomonadati</taxon>
        <taxon>Bacteroidota</taxon>
        <taxon>Bacteroidia</taxon>
        <taxon>Marinilabiliales</taxon>
        <taxon>Marinilabiliaceae</taxon>
        <taxon>Plebeiibacterium</taxon>
    </lineage>
</organism>
<comment type="caution">
    <text evidence="3">The sequence shown here is derived from an EMBL/GenBank/DDBJ whole genome shotgun (WGS) entry which is preliminary data.</text>
</comment>
<reference evidence="3" key="1">
    <citation type="submission" date="2022-10" db="EMBL/GenBank/DDBJ databases">
        <authorList>
            <person name="Yu W.X."/>
        </authorList>
    </citation>
    <scope>NUCLEOTIDE SEQUENCE</scope>
    <source>
        <strain evidence="3">AAT</strain>
    </source>
</reference>
<keyword evidence="1" id="KW-1133">Transmembrane helix</keyword>
<evidence type="ECO:0000313" key="3">
    <source>
        <dbReference type="EMBL" id="MCW3788231.1"/>
    </source>
</evidence>
<dbReference type="RefSeq" id="WP_301191792.1">
    <property type="nucleotide sequence ID" value="NZ_JAPDPJ010000047.1"/>
</dbReference>
<evidence type="ECO:0000259" key="2">
    <source>
        <dbReference type="Pfam" id="PF09835"/>
    </source>
</evidence>
<keyword evidence="4" id="KW-1185">Reference proteome</keyword>